<proteinExistence type="predicted"/>
<reference evidence="1" key="1">
    <citation type="journal article" date="2021" name="Proc. Natl. Acad. Sci. U.S.A.">
        <title>A Catalog of Tens of Thousands of Viruses from Human Metagenomes Reveals Hidden Associations with Chronic Diseases.</title>
        <authorList>
            <person name="Tisza M.J."/>
            <person name="Buck C.B."/>
        </authorList>
    </citation>
    <scope>NUCLEOTIDE SEQUENCE</scope>
    <source>
        <strain evidence="1">CtAUQ2</strain>
    </source>
</reference>
<protein>
    <submittedName>
        <fullName evidence="1">Uncharacterized protein</fullName>
    </submittedName>
</protein>
<sequence>MKFCYLKTFALMLLYILQLPKHLLKYYLTFAYLSNFRYLSLSLIIKY</sequence>
<accession>A0A8S5MZD4</accession>
<dbReference type="EMBL" id="BK015022">
    <property type="protein sequence ID" value="DAD87576.1"/>
    <property type="molecule type" value="Genomic_DNA"/>
</dbReference>
<organism evidence="1">
    <name type="scientific">Siphoviridae sp. ctAUQ2</name>
    <dbReference type="NCBI Taxonomy" id="2826182"/>
    <lineage>
        <taxon>Viruses</taxon>
        <taxon>Duplodnaviria</taxon>
        <taxon>Heunggongvirae</taxon>
        <taxon>Uroviricota</taxon>
        <taxon>Caudoviricetes</taxon>
    </lineage>
</organism>
<evidence type="ECO:0000313" key="1">
    <source>
        <dbReference type="EMBL" id="DAD87576.1"/>
    </source>
</evidence>
<name>A0A8S5MZD4_9CAUD</name>